<dbReference type="GO" id="GO:0005739">
    <property type="term" value="C:mitochondrion"/>
    <property type="evidence" value="ECO:0007669"/>
    <property type="project" value="TreeGrafter"/>
</dbReference>
<organism evidence="12">
    <name type="scientific">Rodentolepis nana</name>
    <name type="common">Dwarf tapeworm</name>
    <name type="synonym">Hymenolepis nana</name>
    <dbReference type="NCBI Taxonomy" id="102285"/>
    <lineage>
        <taxon>Eukaryota</taxon>
        <taxon>Metazoa</taxon>
        <taxon>Spiralia</taxon>
        <taxon>Lophotrochozoa</taxon>
        <taxon>Platyhelminthes</taxon>
        <taxon>Cestoda</taxon>
        <taxon>Eucestoda</taxon>
        <taxon>Cyclophyllidea</taxon>
        <taxon>Hymenolepididae</taxon>
        <taxon>Rodentolepis</taxon>
    </lineage>
</organism>
<dbReference type="GO" id="GO:0020037">
    <property type="term" value="F:heme binding"/>
    <property type="evidence" value="ECO:0007669"/>
    <property type="project" value="InterPro"/>
</dbReference>
<keyword evidence="3 8" id="KW-0812">Transmembrane</keyword>
<dbReference type="Gene3D" id="3.10.120.10">
    <property type="entry name" value="Cytochrome b5-like heme/steroid binding domain"/>
    <property type="match status" value="1"/>
</dbReference>
<dbReference type="SUPFAM" id="SSF55856">
    <property type="entry name" value="Cytochrome b5-like heme/steroid binding domain"/>
    <property type="match status" value="1"/>
</dbReference>
<dbReference type="InterPro" id="IPR052482">
    <property type="entry name" value="mtLSU_mL37"/>
</dbReference>
<reference evidence="10 11" key="2">
    <citation type="submission" date="2018-11" db="EMBL/GenBank/DDBJ databases">
        <authorList>
            <consortium name="Pathogen Informatics"/>
        </authorList>
    </citation>
    <scope>NUCLEOTIDE SEQUENCE [LARGE SCALE GENOMIC DNA]</scope>
</reference>
<dbReference type="Proteomes" id="UP000278807">
    <property type="component" value="Unassembled WGS sequence"/>
</dbReference>
<dbReference type="InterPro" id="IPR001199">
    <property type="entry name" value="Cyt_B5-like_heme/steroid-bd"/>
</dbReference>
<evidence type="ECO:0000256" key="3">
    <source>
        <dbReference type="ARBA" id="ARBA00022692"/>
    </source>
</evidence>
<dbReference type="SMART" id="SM01117">
    <property type="entry name" value="Cyt-b5"/>
    <property type="match status" value="1"/>
</dbReference>
<keyword evidence="11" id="KW-1185">Reference proteome</keyword>
<evidence type="ECO:0000313" key="11">
    <source>
        <dbReference type="Proteomes" id="UP000278807"/>
    </source>
</evidence>
<dbReference type="EMBL" id="UZAE01000558">
    <property type="protein sequence ID" value="VDN97299.1"/>
    <property type="molecule type" value="Genomic_DNA"/>
</dbReference>
<evidence type="ECO:0000256" key="5">
    <source>
        <dbReference type="ARBA" id="ARBA00023004"/>
    </source>
</evidence>
<evidence type="ECO:0000256" key="2">
    <source>
        <dbReference type="ARBA" id="ARBA00022617"/>
    </source>
</evidence>
<dbReference type="GO" id="GO:0046872">
    <property type="term" value="F:metal ion binding"/>
    <property type="evidence" value="ECO:0007669"/>
    <property type="project" value="UniProtKB-KW"/>
</dbReference>
<name>A0A0R3T372_RODNA</name>
<feature type="transmembrane region" description="Helical" evidence="8">
    <location>
        <begin position="102"/>
        <end position="126"/>
    </location>
</feature>
<dbReference type="FunFam" id="3.10.120.10:FF:000002">
    <property type="entry name" value="Cytochrome b5 type B"/>
    <property type="match status" value="1"/>
</dbReference>
<comment type="subcellular location">
    <subcellularLocation>
        <location evidence="1">Membrane</location>
    </subcellularLocation>
</comment>
<evidence type="ECO:0000256" key="7">
    <source>
        <dbReference type="ARBA" id="ARBA00038168"/>
    </source>
</evidence>
<feature type="domain" description="Cytochrome b5 heme-binding" evidence="9">
    <location>
        <begin position="4"/>
        <end position="80"/>
    </location>
</feature>
<accession>A0A0R3T372</accession>
<evidence type="ECO:0000256" key="8">
    <source>
        <dbReference type="SAM" id="Phobius"/>
    </source>
</evidence>
<protein>
    <submittedName>
        <fullName evidence="12">Cytochrome b5 heme-binding domain-containing protein</fullName>
    </submittedName>
</protein>
<keyword evidence="4" id="KW-0479">Metal-binding</keyword>
<evidence type="ECO:0000259" key="9">
    <source>
        <dbReference type="PROSITE" id="PS50255"/>
    </source>
</evidence>
<dbReference type="PROSITE" id="PS50255">
    <property type="entry name" value="CYTOCHROME_B5_2"/>
    <property type="match status" value="1"/>
</dbReference>
<evidence type="ECO:0000313" key="12">
    <source>
        <dbReference type="WBParaSite" id="HNAJ_0000144101-mRNA-1"/>
    </source>
</evidence>
<reference evidence="12" key="1">
    <citation type="submission" date="2017-02" db="UniProtKB">
        <authorList>
            <consortium name="WormBaseParasite"/>
        </authorList>
    </citation>
    <scope>IDENTIFICATION</scope>
</reference>
<dbReference type="PROSITE" id="PS00191">
    <property type="entry name" value="CYTOCHROME_B5_1"/>
    <property type="match status" value="1"/>
</dbReference>
<keyword evidence="6 8" id="KW-0472">Membrane</keyword>
<sequence length="636" mass="72242">MSEQRVFTLEEVQKHKSEDDCWIIIHNKVYNVSEFLNEHPGGDFVILENGGGYATEPFEDVCHSEAARKQMEKYCIGVIAEADKEQTLKFSSNYSRERTANFSGWTGAILPAVIGIAAVLLCVVGYEICCILEMRLSALRSRRIRHNFLPVYIKKQWKEQGSVMIAQRLRVPKQALVDPTLSEIASQAEDTFGNSAFRYKEALAREIEIGATAEERAEWNHKRTHRFAQYIGNTQASAVDKPASLLFDPSRLFCRDIAQAAMLTNTIVRQGPPPNTQILYDQVEAALSKRDSMLSLVPEVERSILHAHTWHTDEDKLPKRYNPDLLIWKFKTEFGIHPFNVARYLLHNLIRICHNQAVKMDLIGPCDPDTGLPERWLLRDRRVDTSFNWGDKDAGRRVQLSLKNDFALLSKDPLPLFETGGSTAIPDDAVKLFGEFKDKMNLISPLIDLTSTKMYPEESSDGIQTTTYPYPHLISVNVALPNTWSDFTAPERERITVAQRQTIGIMNCYASCVSTAKRIYGNTTSNNGPLPEPIAVEAVCTDGVFFDFIAFQLNTLEVPNWSQNDGKKPPGIMNVAWVDGNHELVQKRYPKRSMLRNTKYANLDMRVFYRLFTRYLYGGRVGRLSDDTETISRSVL</sequence>
<keyword evidence="2" id="KW-0349">Heme</keyword>
<keyword evidence="8" id="KW-1133">Transmembrane helix</keyword>
<evidence type="ECO:0000256" key="1">
    <source>
        <dbReference type="ARBA" id="ARBA00004370"/>
    </source>
</evidence>
<dbReference type="GO" id="GO:0016020">
    <property type="term" value="C:membrane"/>
    <property type="evidence" value="ECO:0007669"/>
    <property type="project" value="UniProtKB-SubCell"/>
</dbReference>
<dbReference type="STRING" id="102285.A0A0R3T372"/>
<dbReference type="PRINTS" id="PR00363">
    <property type="entry name" value="CYTOCHROMEB5"/>
</dbReference>
<comment type="similarity">
    <text evidence="7">Belongs to the cytochrome b5 family.</text>
</comment>
<dbReference type="InterPro" id="IPR036400">
    <property type="entry name" value="Cyt_B5-like_heme/steroid_sf"/>
</dbReference>
<dbReference type="PANTHER" id="PTHR15889">
    <property type="entry name" value="MITOCHONDRIAL RIBOSOMAL PROTEIN L37"/>
    <property type="match status" value="1"/>
</dbReference>
<keyword evidence="5" id="KW-0408">Iron</keyword>
<proteinExistence type="inferred from homology"/>
<gene>
    <name evidence="10" type="ORF">HNAJ_LOCUS1440</name>
</gene>
<evidence type="ECO:0000313" key="10">
    <source>
        <dbReference type="EMBL" id="VDN97299.1"/>
    </source>
</evidence>
<dbReference type="InterPro" id="IPR018506">
    <property type="entry name" value="Cyt_B5_heme-BS"/>
</dbReference>
<dbReference type="AlphaFoldDB" id="A0A0R3T372"/>
<dbReference type="OrthoDB" id="5835618at2759"/>
<dbReference type="PANTHER" id="PTHR15889:SF2">
    <property type="entry name" value="LARGE RIBOSOMAL SUBUNIT PROTEIN ML37"/>
    <property type="match status" value="1"/>
</dbReference>
<evidence type="ECO:0000256" key="4">
    <source>
        <dbReference type="ARBA" id="ARBA00022723"/>
    </source>
</evidence>
<dbReference type="WBParaSite" id="HNAJ_0000144101-mRNA-1">
    <property type="protein sequence ID" value="HNAJ_0000144101-mRNA-1"/>
    <property type="gene ID" value="HNAJ_0000144101"/>
</dbReference>
<dbReference type="Pfam" id="PF00173">
    <property type="entry name" value="Cyt-b5"/>
    <property type="match status" value="1"/>
</dbReference>
<evidence type="ECO:0000256" key="6">
    <source>
        <dbReference type="ARBA" id="ARBA00023136"/>
    </source>
</evidence>